<comment type="similarity">
    <text evidence="1">Belongs to the DNA repair enzymes AP/ExoA family.</text>
</comment>
<keyword evidence="10" id="KW-1185">Reference proteome</keyword>
<dbReference type="Gene3D" id="3.60.10.10">
    <property type="entry name" value="Endonuclease/exonuclease/phosphatase"/>
    <property type="match status" value="1"/>
</dbReference>
<dbReference type="EMBL" id="CP014265">
    <property type="protein sequence ID" value="AMK15600.1"/>
    <property type="molecule type" value="Genomic_DNA"/>
</dbReference>
<dbReference type="InterPro" id="IPR020847">
    <property type="entry name" value="AP_endonuclease_F1_BS"/>
</dbReference>
<dbReference type="PANTHER" id="PTHR22748:SF6">
    <property type="entry name" value="DNA-(APURINIC OR APYRIMIDINIC SITE) ENDONUCLEASE"/>
    <property type="match status" value="1"/>
</dbReference>
<dbReference type="GeneID" id="28489343"/>
<sequence length="258" mass="30377">MTNIRFISWNVNGIRAIHRKGFLDWFNEEKADIVCLQETKAQADQLPKKLVNIPDYTSYFNSAERKGYSGVATYTSYEPKDVYSGMGIEKFDIEGRLQRLDFDDFTLLNIYYPNGGMGEERLKYKLDFYDAFLDYVNDLRDKGHNLVICGDLNTAHKEIDLARPKANEDVSGFLAVEREWVSKFLDNGYIDTFRMFHENEKDQYTWWSYRTRARERNVGWRLDYFFVNEEFKDNVKASYIKSNVMGSDHCPIALEIEI</sequence>
<evidence type="ECO:0000256" key="3">
    <source>
        <dbReference type="ARBA" id="ARBA00022801"/>
    </source>
</evidence>
<dbReference type="PROSITE" id="PS00726">
    <property type="entry name" value="AP_NUCLEASE_F1_1"/>
    <property type="match status" value="1"/>
</dbReference>
<dbReference type="NCBIfam" id="TIGR00633">
    <property type="entry name" value="xth"/>
    <property type="match status" value="1"/>
</dbReference>
<feature type="site" description="Transition state stabilizer" evidence="7">
    <location>
        <position position="153"/>
    </location>
</feature>
<feature type="binding site" evidence="6">
    <location>
        <position position="248"/>
    </location>
    <ligand>
        <name>Mg(2+)</name>
        <dbReference type="ChEBI" id="CHEBI:18420"/>
        <label>1</label>
    </ligand>
</feature>
<feature type="active site" description="Proton donor/acceptor" evidence="5">
    <location>
        <position position="151"/>
    </location>
</feature>
<feature type="binding site" evidence="6">
    <location>
        <position position="38"/>
    </location>
    <ligand>
        <name>Mg(2+)</name>
        <dbReference type="ChEBI" id="CHEBI:18420"/>
        <label>1</label>
    </ligand>
</feature>
<dbReference type="InterPro" id="IPR005135">
    <property type="entry name" value="Endo/exonuclease/phosphatase"/>
</dbReference>
<reference evidence="9 10" key="1">
    <citation type="journal article" date="2016" name="Genome Announc.">
        <title>Draft Genome Sequence of the Rumen Methanogen Methanobrevibacter olleyae YLM1.</title>
        <authorList>
            <person name="Kelly W.J."/>
            <person name="Li D."/>
            <person name="Lambie S.C."/>
            <person name="Cox F."/>
            <person name="Attwood G.T."/>
            <person name="Altermann E."/>
            <person name="Leahy S.C."/>
        </authorList>
    </citation>
    <scope>NUCLEOTIDE SEQUENCE [LARGE SCALE GENOMIC DNA]</scope>
    <source>
        <strain evidence="9 10">YLM1</strain>
    </source>
</reference>
<feature type="binding site" evidence="6">
    <location>
        <position position="249"/>
    </location>
    <ligand>
        <name>Mg(2+)</name>
        <dbReference type="ChEBI" id="CHEBI:18420"/>
        <label>1</label>
    </ligand>
</feature>
<dbReference type="PATRIC" id="fig|294671.3.peg.1092"/>
<evidence type="ECO:0000256" key="1">
    <source>
        <dbReference type="ARBA" id="ARBA00007092"/>
    </source>
</evidence>
<dbReference type="RefSeq" id="WP_067146973.1">
    <property type="nucleotide sequence ID" value="NZ_CP014265.1"/>
</dbReference>
<evidence type="ECO:0000256" key="6">
    <source>
        <dbReference type="PIRSR" id="PIRSR604808-2"/>
    </source>
</evidence>
<evidence type="ECO:0000256" key="2">
    <source>
        <dbReference type="ARBA" id="ARBA00022723"/>
    </source>
</evidence>
<dbReference type="FunFam" id="3.60.10.10:FF:000026">
    <property type="entry name" value="Exodeoxyribonuclease III"/>
    <property type="match status" value="1"/>
</dbReference>
<feature type="binding site" evidence="6">
    <location>
        <position position="10"/>
    </location>
    <ligand>
        <name>Mg(2+)</name>
        <dbReference type="ChEBI" id="CHEBI:18420"/>
        <label>1</label>
    </ligand>
</feature>
<dbReference type="PANTHER" id="PTHR22748">
    <property type="entry name" value="AP ENDONUCLEASE"/>
    <property type="match status" value="1"/>
</dbReference>
<evidence type="ECO:0000313" key="10">
    <source>
        <dbReference type="Proteomes" id="UP000066376"/>
    </source>
</evidence>
<feature type="active site" description="Proton acceptor" evidence="5">
    <location>
        <position position="249"/>
    </location>
</feature>
<dbReference type="PROSITE" id="PS51435">
    <property type="entry name" value="AP_NUCLEASE_F1_4"/>
    <property type="match status" value="1"/>
</dbReference>
<protein>
    <submittedName>
        <fullName evidence="9">Exodeoxyribonuclease III Xth</fullName>
    </submittedName>
</protein>
<dbReference type="GO" id="GO:0006284">
    <property type="term" value="P:base-excision repair"/>
    <property type="evidence" value="ECO:0007669"/>
    <property type="project" value="TreeGrafter"/>
</dbReference>
<dbReference type="AlphaFoldDB" id="A0A126QZR0"/>
<keyword evidence="6" id="KW-0464">Manganese</keyword>
<keyword evidence="2 6" id="KW-0479">Metal-binding</keyword>
<feature type="binding site" evidence="6">
    <location>
        <position position="153"/>
    </location>
    <ligand>
        <name>Mg(2+)</name>
        <dbReference type="ChEBI" id="CHEBI:18420"/>
        <label>1</label>
    </ligand>
</feature>
<feature type="site" description="Important for catalytic activity" evidence="7">
    <location>
        <position position="223"/>
    </location>
</feature>
<evidence type="ECO:0000256" key="7">
    <source>
        <dbReference type="PIRSR" id="PIRSR604808-3"/>
    </source>
</evidence>
<feature type="active site" evidence="5">
    <location>
        <position position="111"/>
    </location>
</feature>
<gene>
    <name evidence="9" type="ORF">YLM1_1043</name>
</gene>
<dbReference type="KEGG" id="mol:YLM1_1043"/>
<comment type="cofactor">
    <cofactor evidence="6">
        <name>Mg(2+)</name>
        <dbReference type="ChEBI" id="CHEBI:18420"/>
    </cofactor>
    <cofactor evidence="6">
        <name>Mn(2+)</name>
        <dbReference type="ChEBI" id="CHEBI:29035"/>
    </cofactor>
    <text evidence="6">Probably binds two magnesium or manganese ions per subunit.</text>
</comment>
<evidence type="ECO:0000256" key="5">
    <source>
        <dbReference type="PIRSR" id="PIRSR604808-1"/>
    </source>
</evidence>
<keyword evidence="4 6" id="KW-0460">Magnesium</keyword>
<evidence type="ECO:0000313" key="9">
    <source>
        <dbReference type="EMBL" id="AMK15600.1"/>
    </source>
</evidence>
<dbReference type="Proteomes" id="UP000066376">
    <property type="component" value="Chromosome"/>
</dbReference>
<dbReference type="SUPFAM" id="SSF56219">
    <property type="entry name" value="DNase I-like"/>
    <property type="match status" value="1"/>
</dbReference>
<dbReference type="Pfam" id="PF03372">
    <property type="entry name" value="Exo_endo_phos"/>
    <property type="match status" value="1"/>
</dbReference>
<evidence type="ECO:0000256" key="4">
    <source>
        <dbReference type="ARBA" id="ARBA00022842"/>
    </source>
</evidence>
<dbReference type="InterPro" id="IPR036691">
    <property type="entry name" value="Endo/exonu/phosph_ase_sf"/>
</dbReference>
<reference evidence="10" key="2">
    <citation type="submission" date="2016-02" db="EMBL/GenBank/DDBJ databases">
        <title>The draft genome sequence of the rumen methanogen Methanobrevibacter olleyae YLM1.</title>
        <authorList>
            <consortium name="New Zealand Agricultural Greenhouse Gas Research Centre/Pastoral Greenhouse Gas Research Consortium"/>
            <person name="Kelly W.J."/>
            <person name="Li D."/>
            <person name="Lambie S.C."/>
            <person name="Attwood G.T."/>
            <person name="Altermann E."/>
            <person name="Leahy S.C."/>
        </authorList>
    </citation>
    <scope>NUCLEOTIDE SEQUENCE [LARGE SCALE GENOMIC DNA]</scope>
    <source>
        <strain evidence="10">YLM1</strain>
    </source>
</reference>
<dbReference type="GO" id="GO:0008081">
    <property type="term" value="F:phosphoric diester hydrolase activity"/>
    <property type="evidence" value="ECO:0007669"/>
    <property type="project" value="TreeGrafter"/>
</dbReference>
<accession>A0A126QZR0</accession>
<dbReference type="STRING" id="294671.YLM1_1043"/>
<dbReference type="GO" id="GO:0046872">
    <property type="term" value="F:metal ion binding"/>
    <property type="evidence" value="ECO:0007669"/>
    <property type="project" value="UniProtKB-KW"/>
</dbReference>
<organism evidence="9 10">
    <name type="scientific">Methanobrevibacter olleyae</name>
    <dbReference type="NCBI Taxonomy" id="294671"/>
    <lineage>
        <taxon>Archaea</taxon>
        <taxon>Methanobacteriati</taxon>
        <taxon>Methanobacteriota</taxon>
        <taxon>Methanomada group</taxon>
        <taxon>Methanobacteria</taxon>
        <taxon>Methanobacteriales</taxon>
        <taxon>Methanobacteriaceae</taxon>
        <taxon>Methanobrevibacter</taxon>
    </lineage>
</organism>
<dbReference type="GO" id="GO:0008311">
    <property type="term" value="F:double-stranded DNA 3'-5' DNA exonuclease activity"/>
    <property type="evidence" value="ECO:0007669"/>
    <property type="project" value="TreeGrafter"/>
</dbReference>
<feature type="domain" description="Endonuclease/exonuclease/phosphatase" evidence="8">
    <location>
        <begin position="7"/>
        <end position="249"/>
    </location>
</feature>
<name>A0A126QZR0_METOL</name>
<dbReference type="NCBIfam" id="TIGR00195">
    <property type="entry name" value="exoDNase_III"/>
    <property type="match status" value="1"/>
</dbReference>
<feature type="binding site" evidence="6">
    <location>
        <position position="151"/>
    </location>
    <ligand>
        <name>Mg(2+)</name>
        <dbReference type="ChEBI" id="CHEBI:18420"/>
        <label>1</label>
    </ligand>
</feature>
<dbReference type="InterPro" id="IPR004808">
    <property type="entry name" value="AP_endonuc_1"/>
</dbReference>
<dbReference type="GO" id="GO:0003677">
    <property type="term" value="F:DNA binding"/>
    <property type="evidence" value="ECO:0007669"/>
    <property type="project" value="InterPro"/>
</dbReference>
<proteinExistence type="inferred from homology"/>
<feature type="site" description="Interaction with DNA substrate" evidence="7">
    <location>
        <position position="249"/>
    </location>
</feature>
<keyword evidence="3" id="KW-0378">Hydrolase</keyword>
<evidence type="ECO:0000259" key="8">
    <source>
        <dbReference type="Pfam" id="PF03372"/>
    </source>
</evidence>
<dbReference type="CDD" id="cd09085">
    <property type="entry name" value="Mth212-like_AP-endo"/>
    <property type="match status" value="1"/>
</dbReference>
<dbReference type="GO" id="GO:0003906">
    <property type="term" value="F:DNA-(apurinic or apyrimidinic site) endonuclease activity"/>
    <property type="evidence" value="ECO:0007669"/>
    <property type="project" value="TreeGrafter"/>
</dbReference>